<dbReference type="RefSeq" id="WP_344949612.1">
    <property type="nucleotide sequence ID" value="NZ_BAABDC010000006.1"/>
</dbReference>
<feature type="domain" description="HTH marR-type" evidence="1">
    <location>
        <begin position="31"/>
        <end position="159"/>
    </location>
</feature>
<reference evidence="3" key="1">
    <citation type="journal article" date="2019" name="Int. J. Syst. Evol. Microbiol.">
        <title>The Global Catalogue of Microorganisms (GCM) 10K type strain sequencing project: providing services to taxonomists for standard genome sequencing and annotation.</title>
        <authorList>
            <consortium name="The Broad Institute Genomics Platform"/>
            <consortium name="The Broad Institute Genome Sequencing Center for Infectious Disease"/>
            <person name="Wu L."/>
            <person name="Ma J."/>
        </authorList>
    </citation>
    <scope>NUCLEOTIDE SEQUENCE [LARGE SCALE GENOMIC DNA]</scope>
    <source>
        <strain evidence="3">JCM 17125</strain>
    </source>
</reference>
<accession>A0ABP7E846</accession>
<dbReference type="SMART" id="SM00347">
    <property type="entry name" value="HTH_MARR"/>
    <property type="match status" value="1"/>
</dbReference>
<sequence>MGVEDGPSAGLADRPEVGLVPGVPQWRTTGTLSALQELVEVSETVPAAVARQAGLSTSELHSLRHLMRGPIGPVDLAKVLGVTSAASSGVVDRLVRHGHAERRSHPEDGRRTEVVITESGRAEVLARMTPMFESLAALDATLDDREREVVERYLRGATAAMKNLMS</sequence>
<evidence type="ECO:0000313" key="2">
    <source>
        <dbReference type="EMBL" id="GAA3715585.1"/>
    </source>
</evidence>
<dbReference type="InterPro" id="IPR039422">
    <property type="entry name" value="MarR/SlyA-like"/>
</dbReference>
<proteinExistence type="predicted"/>
<dbReference type="InterPro" id="IPR000835">
    <property type="entry name" value="HTH_MarR-typ"/>
</dbReference>
<comment type="caution">
    <text evidence="2">The sequence shown here is derived from an EMBL/GenBank/DDBJ whole genome shotgun (WGS) entry which is preliminary data.</text>
</comment>
<gene>
    <name evidence="2" type="ORF">GCM10022399_35280</name>
</gene>
<dbReference type="Pfam" id="PF12802">
    <property type="entry name" value="MarR_2"/>
    <property type="match status" value="1"/>
</dbReference>
<dbReference type="PANTHER" id="PTHR33164">
    <property type="entry name" value="TRANSCRIPTIONAL REGULATOR, MARR FAMILY"/>
    <property type="match status" value="1"/>
</dbReference>
<evidence type="ECO:0000259" key="1">
    <source>
        <dbReference type="PROSITE" id="PS50995"/>
    </source>
</evidence>
<name>A0ABP7E846_9MICO</name>
<evidence type="ECO:0000313" key="3">
    <source>
        <dbReference type="Proteomes" id="UP001501468"/>
    </source>
</evidence>
<dbReference type="InterPro" id="IPR036388">
    <property type="entry name" value="WH-like_DNA-bd_sf"/>
</dbReference>
<dbReference type="PANTHER" id="PTHR33164:SF43">
    <property type="entry name" value="HTH-TYPE TRANSCRIPTIONAL REPRESSOR YETL"/>
    <property type="match status" value="1"/>
</dbReference>
<protein>
    <recommendedName>
        <fullName evidence="1">HTH marR-type domain-containing protein</fullName>
    </recommendedName>
</protein>
<dbReference type="InterPro" id="IPR036390">
    <property type="entry name" value="WH_DNA-bd_sf"/>
</dbReference>
<dbReference type="Gene3D" id="1.10.10.10">
    <property type="entry name" value="Winged helix-like DNA-binding domain superfamily/Winged helix DNA-binding domain"/>
    <property type="match status" value="1"/>
</dbReference>
<dbReference type="SUPFAM" id="SSF46785">
    <property type="entry name" value="Winged helix' DNA-binding domain"/>
    <property type="match status" value="1"/>
</dbReference>
<dbReference type="Proteomes" id="UP001501468">
    <property type="component" value="Unassembled WGS sequence"/>
</dbReference>
<dbReference type="EMBL" id="BAABDC010000006">
    <property type="protein sequence ID" value="GAA3715585.1"/>
    <property type="molecule type" value="Genomic_DNA"/>
</dbReference>
<organism evidence="2 3">
    <name type="scientific">Terrabacter ginsenosidimutans</name>
    <dbReference type="NCBI Taxonomy" id="490575"/>
    <lineage>
        <taxon>Bacteria</taxon>
        <taxon>Bacillati</taxon>
        <taxon>Actinomycetota</taxon>
        <taxon>Actinomycetes</taxon>
        <taxon>Micrococcales</taxon>
        <taxon>Intrasporangiaceae</taxon>
        <taxon>Terrabacter</taxon>
    </lineage>
</organism>
<dbReference type="PROSITE" id="PS50995">
    <property type="entry name" value="HTH_MARR_2"/>
    <property type="match status" value="1"/>
</dbReference>
<keyword evidence="3" id="KW-1185">Reference proteome</keyword>